<evidence type="ECO:0000313" key="1">
    <source>
        <dbReference type="EMBL" id="KAJ3831158.1"/>
    </source>
</evidence>
<dbReference type="Proteomes" id="UP001163846">
    <property type="component" value="Unassembled WGS sequence"/>
</dbReference>
<dbReference type="EMBL" id="MU807737">
    <property type="protein sequence ID" value="KAJ3831158.1"/>
    <property type="molecule type" value="Genomic_DNA"/>
</dbReference>
<feature type="non-terminal residue" evidence="1">
    <location>
        <position position="1"/>
    </location>
</feature>
<name>A0AA38NV15_9AGAR</name>
<proteinExistence type="predicted"/>
<organism evidence="1 2">
    <name type="scientific">Lentinula raphanica</name>
    <dbReference type="NCBI Taxonomy" id="153919"/>
    <lineage>
        <taxon>Eukaryota</taxon>
        <taxon>Fungi</taxon>
        <taxon>Dikarya</taxon>
        <taxon>Basidiomycota</taxon>
        <taxon>Agaricomycotina</taxon>
        <taxon>Agaricomycetes</taxon>
        <taxon>Agaricomycetidae</taxon>
        <taxon>Agaricales</taxon>
        <taxon>Marasmiineae</taxon>
        <taxon>Omphalotaceae</taxon>
        <taxon>Lentinula</taxon>
    </lineage>
</organism>
<evidence type="ECO:0000313" key="2">
    <source>
        <dbReference type="Proteomes" id="UP001163846"/>
    </source>
</evidence>
<protein>
    <submittedName>
        <fullName evidence="1">Uncharacterized protein</fullName>
    </submittedName>
</protein>
<sequence>RVARLRVIFRLPHSIDRDDFEVNTTSKWPQEPLSYVTWYTRFKPAPDQATGMYRVEPAMASNGMPLGAIIPLSNIRQSCMLVPGKTSWDASWNSENVLDECSSFFVNNLQTKYTYQTIY</sequence>
<keyword evidence="2" id="KW-1185">Reference proteome</keyword>
<accession>A0AA38NV15</accession>
<reference evidence="1" key="1">
    <citation type="submission" date="2022-08" db="EMBL/GenBank/DDBJ databases">
        <authorList>
            <consortium name="DOE Joint Genome Institute"/>
            <person name="Min B."/>
            <person name="Riley R."/>
            <person name="Sierra-Patev S."/>
            <person name="Naranjo-Ortiz M."/>
            <person name="Looney B."/>
            <person name="Konkel Z."/>
            <person name="Slot J.C."/>
            <person name="Sakamoto Y."/>
            <person name="Steenwyk J.L."/>
            <person name="Rokas A."/>
            <person name="Carro J."/>
            <person name="Camarero S."/>
            <person name="Ferreira P."/>
            <person name="Molpeceres G."/>
            <person name="Ruiz-Duenas F.J."/>
            <person name="Serrano A."/>
            <person name="Henrissat B."/>
            <person name="Drula E."/>
            <person name="Hughes K.W."/>
            <person name="Mata J.L."/>
            <person name="Ishikawa N.K."/>
            <person name="Vargas-Isla R."/>
            <person name="Ushijima S."/>
            <person name="Smith C.A."/>
            <person name="Ahrendt S."/>
            <person name="Andreopoulos W."/>
            <person name="He G."/>
            <person name="Labutti K."/>
            <person name="Lipzen A."/>
            <person name="Ng V."/>
            <person name="Sandor L."/>
            <person name="Barry K."/>
            <person name="Martinez A.T."/>
            <person name="Xiao Y."/>
            <person name="Gibbons J.G."/>
            <person name="Terashima K."/>
            <person name="Hibbett D.S."/>
            <person name="Grigoriev I.V."/>
        </authorList>
    </citation>
    <scope>NUCLEOTIDE SEQUENCE</scope>
    <source>
        <strain evidence="1">TFB9207</strain>
    </source>
</reference>
<dbReference type="AlphaFoldDB" id="A0AA38NV15"/>
<gene>
    <name evidence="1" type="ORF">F5878DRAFT_549854</name>
</gene>
<comment type="caution">
    <text evidence="1">The sequence shown here is derived from an EMBL/GenBank/DDBJ whole genome shotgun (WGS) entry which is preliminary data.</text>
</comment>